<dbReference type="EMBL" id="CP012672">
    <property type="protein sequence ID" value="AUX34406.1"/>
    <property type="molecule type" value="Genomic_DNA"/>
</dbReference>
<evidence type="ECO:0000256" key="2">
    <source>
        <dbReference type="ARBA" id="ARBA00023015"/>
    </source>
</evidence>
<proteinExistence type="inferred from homology"/>
<dbReference type="GO" id="GO:0016987">
    <property type="term" value="F:sigma factor activity"/>
    <property type="evidence" value="ECO:0007669"/>
    <property type="project" value="UniProtKB-KW"/>
</dbReference>
<evidence type="ECO:0000313" key="9">
    <source>
        <dbReference type="Proteomes" id="UP000295497"/>
    </source>
</evidence>
<dbReference type="InterPro" id="IPR013249">
    <property type="entry name" value="RNA_pol_sigma70_r4_t2"/>
</dbReference>
<evidence type="ECO:0000256" key="5">
    <source>
        <dbReference type="ARBA" id="ARBA00023163"/>
    </source>
</evidence>
<dbReference type="GO" id="GO:0006352">
    <property type="term" value="P:DNA-templated transcription initiation"/>
    <property type="evidence" value="ECO:0007669"/>
    <property type="project" value="InterPro"/>
</dbReference>
<comment type="similarity">
    <text evidence="1">Belongs to the sigma-70 factor family. ECF subfamily.</text>
</comment>
<reference evidence="8 9" key="1">
    <citation type="submission" date="2015-09" db="EMBL/GenBank/DDBJ databases">
        <title>Sorangium comparison.</title>
        <authorList>
            <person name="Zaburannyi N."/>
            <person name="Bunk B."/>
            <person name="Overmann J."/>
            <person name="Mueller R."/>
        </authorList>
    </citation>
    <scope>NUCLEOTIDE SEQUENCE [LARGE SCALE GENOMIC DNA]</scope>
    <source>
        <strain evidence="8 9">So ce836</strain>
    </source>
</reference>
<dbReference type="InterPro" id="IPR013325">
    <property type="entry name" value="RNA_pol_sigma_r2"/>
</dbReference>
<dbReference type="Proteomes" id="UP000295497">
    <property type="component" value="Chromosome"/>
</dbReference>
<dbReference type="AlphaFoldDB" id="A0A4P2QW94"/>
<dbReference type="PANTHER" id="PTHR43133">
    <property type="entry name" value="RNA POLYMERASE ECF-TYPE SIGMA FACTO"/>
    <property type="match status" value="1"/>
</dbReference>
<evidence type="ECO:0000259" key="6">
    <source>
        <dbReference type="Pfam" id="PF04542"/>
    </source>
</evidence>
<keyword evidence="4" id="KW-0238">DNA-binding</keyword>
<organism evidence="8 9">
    <name type="scientific">Sorangium cellulosum</name>
    <name type="common">Polyangium cellulosum</name>
    <dbReference type="NCBI Taxonomy" id="56"/>
    <lineage>
        <taxon>Bacteria</taxon>
        <taxon>Pseudomonadati</taxon>
        <taxon>Myxococcota</taxon>
        <taxon>Polyangia</taxon>
        <taxon>Polyangiales</taxon>
        <taxon>Polyangiaceae</taxon>
        <taxon>Sorangium</taxon>
    </lineage>
</organism>
<dbReference type="CDD" id="cd06171">
    <property type="entry name" value="Sigma70_r4"/>
    <property type="match status" value="1"/>
</dbReference>
<keyword evidence="2" id="KW-0805">Transcription regulation</keyword>
<dbReference type="InterPro" id="IPR036388">
    <property type="entry name" value="WH-like_DNA-bd_sf"/>
</dbReference>
<dbReference type="InterPro" id="IPR013324">
    <property type="entry name" value="RNA_pol_sigma_r3/r4-like"/>
</dbReference>
<dbReference type="NCBIfam" id="TIGR02937">
    <property type="entry name" value="sigma70-ECF"/>
    <property type="match status" value="1"/>
</dbReference>
<accession>A0A4P2QW94</accession>
<name>A0A4P2QW94_SORCE</name>
<keyword evidence="3" id="KW-0731">Sigma factor</keyword>
<evidence type="ECO:0000256" key="1">
    <source>
        <dbReference type="ARBA" id="ARBA00010641"/>
    </source>
</evidence>
<dbReference type="SUPFAM" id="SSF88659">
    <property type="entry name" value="Sigma3 and sigma4 domains of RNA polymerase sigma factors"/>
    <property type="match status" value="1"/>
</dbReference>
<protein>
    <submittedName>
        <fullName evidence="8">ECF family RNA polymerase sigma factor</fullName>
    </submittedName>
</protein>
<dbReference type="InterPro" id="IPR039425">
    <property type="entry name" value="RNA_pol_sigma-70-like"/>
</dbReference>
<dbReference type="Pfam" id="PF04542">
    <property type="entry name" value="Sigma70_r2"/>
    <property type="match status" value="1"/>
</dbReference>
<dbReference type="Gene3D" id="1.10.1740.10">
    <property type="match status" value="1"/>
</dbReference>
<evidence type="ECO:0000313" key="8">
    <source>
        <dbReference type="EMBL" id="AUX34406.1"/>
    </source>
</evidence>
<feature type="domain" description="RNA polymerase sigma factor 70 region 4 type 2" evidence="7">
    <location>
        <begin position="129"/>
        <end position="174"/>
    </location>
</feature>
<feature type="domain" description="RNA polymerase sigma-70 region 2" evidence="6">
    <location>
        <begin position="27"/>
        <end position="88"/>
    </location>
</feature>
<dbReference type="Gene3D" id="1.10.10.10">
    <property type="entry name" value="Winged helix-like DNA-binding domain superfamily/Winged helix DNA-binding domain"/>
    <property type="match status" value="1"/>
</dbReference>
<dbReference type="InterPro" id="IPR014284">
    <property type="entry name" value="RNA_pol_sigma-70_dom"/>
</dbReference>
<evidence type="ECO:0000256" key="3">
    <source>
        <dbReference type="ARBA" id="ARBA00023082"/>
    </source>
</evidence>
<gene>
    <name evidence="8" type="ORF">SOCE836_065790</name>
</gene>
<dbReference type="InterPro" id="IPR007627">
    <property type="entry name" value="RNA_pol_sigma70_r2"/>
</dbReference>
<dbReference type="SUPFAM" id="SSF88946">
    <property type="entry name" value="Sigma2 domain of RNA polymerase sigma factors"/>
    <property type="match status" value="1"/>
</dbReference>
<evidence type="ECO:0000256" key="4">
    <source>
        <dbReference type="ARBA" id="ARBA00023125"/>
    </source>
</evidence>
<sequence length="247" mass="27869">MARQETLHRRGEHGEERQDRMTFGEVYAQHFRFVWRSLRRLGVPESDAADAVQDVFLVVHRRLPEFENRSKITTWLYSICFHVARDRRKLAHMRRRAHDDEPLLDCADDRADVGAEAERRQAIALLEIILDELPLEQRAVFTLFELDGMGGEEVAELLDVPLGTVYSRLRLARDAFRRAVVRLNARDQFRVGGAAPTKSQPVLKAAAVDPGLPALDGGPAPPGPSSIVVPLPGVERRSLWKRAGGER</sequence>
<dbReference type="Pfam" id="PF08281">
    <property type="entry name" value="Sigma70_r4_2"/>
    <property type="match status" value="1"/>
</dbReference>
<keyword evidence="5" id="KW-0804">Transcription</keyword>
<dbReference type="PANTHER" id="PTHR43133:SF8">
    <property type="entry name" value="RNA POLYMERASE SIGMA FACTOR HI_1459-RELATED"/>
    <property type="match status" value="1"/>
</dbReference>
<evidence type="ECO:0000259" key="7">
    <source>
        <dbReference type="Pfam" id="PF08281"/>
    </source>
</evidence>
<dbReference type="GO" id="GO:0003677">
    <property type="term" value="F:DNA binding"/>
    <property type="evidence" value="ECO:0007669"/>
    <property type="project" value="UniProtKB-KW"/>
</dbReference>